<comment type="caution">
    <text evidence="6">The sequence shown here is derived from an EMBL/GenBank/DDBJ whole genome shotgun (WGS) entry which is preliminary data.</text>
</comment>
<evidence type="ECO:0000256" key="3">
    <source>
        <dbReference type="ARBA" id="ARBA00022833"/>
    </source>
</evidence>
<dbReference type="AlphaFoldDB" id="A0AAD4GRQ3"/>
<protein>
    <recommendedName>
        <fullName evidence="5">Zinc finger PHD-type domain-containing protein</fullName>
    </recommendedName>
</protein>
<dbReference type="InterPro" id="IPR013083">
    <property type="entry name" value="Znf_RING/FYVE/PHD"/>
</dbReference>
<dbReference type="Proteomes" id="UP001194746">
    <property type="component" value="Unassembled WGS sequence"/>
</dbReference>
<evidence type="ECO:0000259" key="5">
    <source>
        <dbReference type="SMART" id="SM00249"/>
    </source>
</evidence>
<feature type="compositionally biased region" description="Basic residues" evidence="4">
    <location>
        <begin position="702"/>
        <end position="716"/>
    </location>
</feature>
<evidence type="ECO:0000313" key="7">
    <source>
        <dbReference type="Proteomes" id="UP001194746"/>
    </source>
</evidence>
<reference evidence="6" key="1">
    <citation type="journal article" date="2019" name="Beilstein J. Org. Chem.">
        <title>Nanangenines: drimane sesquiterpenoids as the dominant metabolite cohort of a novel Australian fungus, Aspergillus nanangensis.</title>
        <authorList>
            <person name="Lacey H.J."/>
            <person name="Gilchrist C.L.M."/>
            <person name="Crombie A."/>
            <person name="Kalaitzis J.A."/>
            <person name="Vuong D."/>
            <person name="Rutledge P.J."/>
            <person name="Turner P."/>
            <person name="Pitt J.I."/>
            <person name="Lacey E."/>
            <person name="Chooi Y.H."/>
            <person name="Piggott A.M."/>
        </authorList>
    </citation>
    <scope>NUCLEOTIDE SEQUENCE</scope>
    <source>
        <strain evidence="6">MST-FP2251</strain>
    </source>
</reference>
<dbReference type="InterPro" id="IPR011011">
    <property type="entry name" value="Znf_FYVE_PHD"/>
</dbReference>
<evidence type="ECO:0000256" key="2">
    <source>
        <dbReference type="ARBA" id="ARBA00022771"/>
    </source>
</evidence>
<keyword evidence="1" id="KW-0479">Metal-binding</keyword>
<dbReference type="EMBL" id="VCAU01000071">
    <property type="protein sequence ID" value="KAF9886797.1"/>
    <property type="molecule type" value="Genomic_DNA"/>
</dbReference>
<evidence type="ECO:0000256" key="1">
    <source>
        <dbReference type="ARBA" id="ARBA00022723"/>
    </source>
</evidence>
<dbReference type="GO" id="GO:0008270">
    <property type="term" value="F:zinc ion binding"/>
    <property type="evidence" value="ECO:0007669"/>
    <property type="project" value="UniProtKB-KW"/>
</dbReference>
<dbReference type="Gene3D" id="3.30.40.10">
    <property type="entry name" value="Zinc/RING finger domain, C3HC4 (zinc finger)"/>
    <property type="match status" value="1"/>
</dbReference>
<proteinExistence type="predicted"/>
<evidence type="ECO:0000313" key="6">
    <source>
        <dbReference type="EMBL" id="KAF9886797.1"/>
    </source>
</evidence>
<dbReference type="InterPro" id="IPR019786">
    <property type="entry name" value="Zinc_finger_PHD-type_CS"/>
</dbReference>
<dbReference type="PROSITE" id="PS01359">
    <property type="entry name" value="ZF_PHD_1"/>
    <property type="match status" value="1"/>
</dbReference>
<gene>
    <name evidence="6" type="ORF">FE257_011044</name>
</gene>
<reference evidence="6" key="2">
    <citation type="submission" date="2020-02" db="EMBL/GenBank/DDBJ databases">
        <authorList>
            <person name="Gilchrist C.L.M."/>
            <person name="Chooi Y.-H."/>
        </authorList>
    </citation>
    <scope>NUCLEOTIDE SEQUENCE</scope>
    <source>
        <strain evidence="6">MST-FP2251</strain>
    </source>
</reference>
<dbReference type="Pfam" id="PF20826">
    <property type="entry name" value="PHD_5"/>
    <property type="match status" value="1"/>
</dbReference>
<feature type="compositionally biased region" description="Basic and acidic residues" evidence="4">
    <location>
        <begin position="689"/>
        <end position="701"/>
    </location>
</feature>
<dbReference type="SUPFAM" id="SSF57903">
    <property type="entry name" value="FYVE/PHD zinc finger"/>
    <property type="match status" value="1"/>
</dbReference>
<keyword evidence="2" id="KW-0863">Zinc-finger</keyword>
<keyword evidence="3" id="KW-0862">Zinc</keyword>
<dbReference type="CDD" id="cd00303">
    <property type="entry name" value="retropepsin_like"/>
    <property type="match status" value="1"/>
</dbReference>
<dbReference type="SMART" id="SM00249">
    <property type="entry name" value="PHD"/>
    <property type="match status" value="1"/>
</dbReference>
<feature type="region of interest" description="Disordered" evidence="4">
    <location>
        <begin position="689"/>
        <end position="716"/>
    </location>
</feature>
<feature type="domain" description="Zinc finger PHD-type" evidence="5">
    <location>
        <begin position="422"/>
        <end position="471"/>
    </location>
</feature>
<accession>A0AAD4GRQ3</accession>
<organism evidence="6 7">
    <name type="scientific">Aspergillus nanangensis</name>
    <dbReference type="NCBI Taxonomy" id="2582783"/>
    <lineage>
        <taxon>Eukaryota</taxon>
        <taxon>Fungi</taxon>
        <taxon>Dikarya</taxon>
        <taxon>Ascomycota</taxon>
        <taxon>Pezizomycotina</taxon>
        <taxon>Eurotiomycetes</taxon>
        <taxon>Eurotiomycetidae</taxon>
        <taxon>Eurotiales</taxon>
        <taxon>Aspergillaceae</taxon>
        <taxon>Aspergillus</taxon>
        <taxon>Aspergillus subgen. Circumdati</taxon>
    </lineage>
</organism>
<evidence type="ECO:0000256" key="4">
    <source>
        <dbReference type="SAM" id="MobiDB-lite"/>
    </source>
</evidence>
<keyword evidence="7" id="KW-1185">Reference proteome</keyword>
<dbReference type="InterPro" id="IPR001965">
    <property type="entry name" value="Znf_PHD"/>
</dbReference>
<name>A0AAD4GRQ3_ASPNN</name>
<sequence>MTTTMNQIEASSPIYNSARLCSKFFEQRLTRAEIPAGDSLLLEELRGRFNLWAKYVGVFATPRASLDARLASYSEIKDMVVELLDMVQRNLQWDDDLETDDETDSALGSQNDDKNLPPLVSPGLKLMLIKMLNRMSASLESAESLFAFSRIAIRDPFVCPLCDCVPESLVPYVNEKPFKQISEHIAQHLKSLALLSLSYVPSNLDDTLSVTDVSSGSRISVDTGNLGSFQQYQDTQSLHNSEIIGEDTEVLQTGKGTNELPVSSDSETCLPVEMIHYYGYKFFQSQVQPGQMPTWKNAEKIRMLGSQADLYNMVNKRPKRNNAAEDYSNLSRIKQIHIKELIKELEHHAPRYEWTLIYIKEEDRPAIGKGYRHGNYETMDVVLMRKPAVSFAFENPQLGQGYSQRIDPVQNWNSNLENRKIRCICGLDFNLPMETPLIRCTDCQFWQHSDCVGFETAQKNQPGDYFCEQCRPTVDGRIFDKKVVTDDQEADEDEPRRWNNEIEITITSFNEIDQEASSPVIATLDTGSEFNFMSYRLWMEMTDGRSILYPSPEDQLGSLAIFGAGEPISSMGTARDVQWKFANGAKAFRSDFILVNLLNYKVILGKEEILKNSILSGGVSTPWAEHSVRRISRRVSIELESQSSRDPPGRLYPQLSPLSLPPLSLKRTTFRGRDMREFLQVEERTSIIERTENDKDAEKGPKKSVWRRIFNRNSSK</sequence>